<dbReference type="GO" id="GO:0005524">
    <property type="term" value="F:ATP binding"/>
    <property type="evidence" value="ECO:0007669"/>
    <property type="project" value="UniProtKB-UniRule"/>
</dbReference>
<dbReference type="GO" id="GO:0004674">
    <property type="term" value="F:protein serine/threonine kinase activity"/>
    <property type="evidence" value="ECO:0007669"/>
    <property type="project" value="UniProtKB-KW"/>
</dbReference>
<evidence type="ECO:0000313" key="18">
    <source>
        <dbReference type="EMBL" id="OAY73058.1"/>
    </source>
</evidence>
<feature type="non-terminal residue" evidence="18">
    <location>
        <position position="487"/>
    </location>
</feature>
<keyword evidence="4" id="KW-0808">Transferase</keyword>
<dbReference type="FunFam" id="3.30.200.20:FF:000162">
    <property type="entry name" value="Adenine nucleotide alpha hydrolase-like domain kinase"/>
    <property type="match status" value="1"/>
</dbReference>
<keyword evidence="10 16" id="KW-0472">Membrane</keyword>
<evidence type="ECO:0000256" key="11">
    <source>
        <dbReference type="ARBA" id="ARBA00047899"/>
    </source>
</evidence>
<evidence type="ECO:0000256" key="8">
    <source>
        <dbReference type="ARBA" id="ARBA00022840"/>
    </source>
</evidence>
<comment type="catalytic activity">
    <reaction evidence="11">
        <text>L-threonyl-[protein] + ATP = O-phospho-L-threonyl-[protein] + ADP + H(+)</text>
        <dbReference type="Rhea" id="RHEA:46608"/>
        <dbReference type="Rhea" id="RHEA-COMP:11060"/>
        <dbReference type="Rhea" id="RHEA-COMP:11605"/>
        <dbReference type="ChEBI" id="CHEBI:15378"/>
        <dbReference type="ChEBI" id="CHEBI:30013"/>
        <dbReference type="ChEBI" id="CHEBI:30616"/>
        <dbReference type="ChEBI" id="CHEBI:61977"/>
        <dbReference type="ChEBI" id="CHEBI:456216"/>
        <dbReference type="EC" id="2.7.11.1"/>
    </reaction>
</comment>
<dbReference type="PANTHER" id="PTHR47982">
    <property type="entry name" value="PROLINE-RICH RECEPTOR-LIKE PROTEIN KINASE PERK4"/>
    <property type="match status" value="1"/>
</dbReference>
<dbReference type="STRING" id="4615.A0A199V7R9"/>
<evidence type="ECO:0000256" key="10">
    <source>
        <dbReference type="ARBA" id="ARBA00023136"/>
    </source>
</evidence>
<keyword evidence="18" id="KW-0675">Receptor</keyword>
<feature type="region of interest" description="Disordered" evidence="15">
    <location>
        <begin position="92"/>
        <end position="172"/>
    </location>
</feature>
<reference evidence="18 19" key="1">
    <citation type="journal article" date="2016" name="DNA Res.">
        <title>The draft genome of MD-2 pineapple using hybrid error correction of long reads.</title>
        <authorList>
            <person name="Redwan R.M."/>
            <person name="Saidin A."/>
            <person name="Kumar S.V."/>
        </authorList>
    </citation>
    <scope>NUCLEOTIDE SEQUENCE [LARGE SCALE GENOMIC DNA]</scope>
    <source>
        <strain evidence="19">cv. MD2</strain>
        <tissue evidence="18">Leaf</tissue>
    </source>
</reference>
<evidence type="ECO:0000256" key="16">
    <source>
        <dbReference type="SAM" id="Phobius"/>
    </source>
</evidence>
<feature type="compositionally biased region" description="Low complexity" evidence="15">
    <location>
        <begin position="142"/>
        <end position="160"/>
    </location>
</feature>
<dbReference type="PROSITE" id="PS00108">
    <property type="entry name" value="PROTEIN_KINASE_ST"/>
    <property type="match status" value="1"/>
</dbReference>
<sequence>MPSCSDCCAFVLAIPVGLLWIVLSLGVLLPIVLAILIVSLVFTLVGLFLSCICVEGVAKGFMYVSDFLDKVAWKLYDLTVCGQACKYSLDSNDESNNRNARAQRTSSQESRNRNAVTPRSTQRPTENRSNSTTRQQRSVPSANNTPVAPRPAPTTNRTPAQTSAPTPTNEYRAATITPASKENVVIDMPPLTAPSAPPVPLATPPPAITVGISHNGFTYGDLVKATGKFSDENFLGEGGMASVHKGTLADGREVAVKQLKIPDSKWGEREFAAEVSVLGRVNHRHLVQLIGCYTTKGKRALVCEYVPNKTLEFHLHGENQHVLDWPTRLKISLGAARGLAYLHEECESQPRIVHRDIKAANILIDNSFDAKVADFGLAKFLPAGDTHIYATYILGTHGYIAPEYANTVSLEKIRYLLIRGSASGAHHWKKANHMLPLAEALLDDGNYDALVDPRLENNYDRGEMRRMVACASACVRWSPQYRPPMTQ</sequence>
<evidence type="ECO:0000256" key="13">
    <source>
        <dbReference type="PROSITE-ProRule" id="PRU10141"/>
    </source>
</evidence>
<keyword evidence="3 14" id="KW-0723">Serine/threonine-protein kinase</keyword>
<feature type="compositionally biased region" description="Polar residues" evidence="15">
    <location>
        <begin position="97"/>
        <end position="141"/>
    </location>
</feature>
<evidence type="ECO:0000256" key="5">
    <source>
        <dbReference type="ARBA" id="ARBA00022692"/>
    </source>
</evidence>
<dbReference type="PROSITE" id="PS00107">
    <property type="entry name" value="PROTEIN_KINASE_ATP"/>
    <property type="match status" value="1"/>
</dbReference>
<protein>
    <recommendedName>
        <fullName evidence="2">non-specific serine/threonine protein kinase</fullName>
        <ecNumber evidence="2">2.7.11.1</ecNumber>
    </recommendedName>
</protein>
<name>A0A199V7R9_ANACO</name>
<dbReference type="AlphaFoldDB" id="A0A199V7R9"/>
<evidence type="ECO:0000256" key="3">
    <source>
        <dbReference type="ARBA" id="ARBA00022527"/>
    </source>
</evidence>
<dbReference type="PANTHER" id="PTHR47982:SF35">
    <property type="entry name" value="PROLINE-RICH RECEPTOR-LIKE PROTEIN KINASE PERK1-RELATED"/>
    <property type="match status" value="1"/>
</dbReference>
<evidence type="ECO:0000256" key="2">
    <source>
        <dbReference type="ARBA" id="ARBA00012513"/>
    </source>
</evidence>
<dbReference type="PROSITE" id="PS50011">
    <property type="entry name" value="PROTEIN_KINASE_DOM"/>
    <property type="match status" value="1"/>
</dbReference>
<dbReference type="SUPFAM" id="SSF56112">
    <property type="entry name" value="Protein kinase-like (PK-like)"/>
    <property type="match status" value="1"/>
</dbReference>
<accession>A0A199V7R9</accession>
<comment type="catalytic activity">
    <reaction evidence="12">
        <text>L-seryl-[protein] + ATP = O-phospho-L-seryl-[protein] + ADP + H(+)</text>
        <dbReference type="Rhea" id="RHEA:17989"/>
        <dbReference type="Rhea" id="RHEA-COMP:9863"/>
        <dbReference type="Rhea" id="RHEA-COMP:11604"/>
        <dbReference type="ChEBI" id="CHEBI:15378"/>
        <dbReference type="ChEBI" id="CHEBI:29999"/>
        <dbReference type="ChEBI" id="CHEBI:30616"/>
        <dbReference type="ChEBI" id="CHEBI:83421"/>
        <dbReference type="ChEBI" id="CHEBI:456216"/>
        <dbReference type="EC" id="2.7.11.1"/>
    </reaction>
</comment>
<dbReference type="FunFam" id="1.10.510.10:FF:001424">
    <property type="entry name" value="Protein kinase superfamily protein"/>
    <property type="match status" value="1"/>
</dbReference>
<feature type="domain" description="Protein kinase" evidence="17">
    <location>
        <begin position="229"/>
        <end position="487"/>
    </location>
</feature>
<evidence type="ECO:0000256" key="9">
    <source>
        <dbReference type="ARBA" id="ARBA00022989"/>
    </source>
</evidence>
<gene>
    <name evidence="18" type="ORF">ACMD2_23522</name>
</gene>
<dbReference type="SMART" id="SM00220">
    <property type="entry name" value="S_TKc"/>
    <property type="match status" value="1"/>
</dbReference>
<dbReference type="Pfam" id="PF00069">
    <property type="entry name" value="Pkinase"/>
    <property type="match status" value="1"/>
</dbReference>
<keyword evidence="7 18" id="KW-0418">Kinase</keyword>
<dbReference type="GO" id="GO:0005886">
    <property type="term" value="C:plasma membrane"/>
    <property type="evidence" value="ECO:0007669"/>
    <property type="project" value="UniProtKB-SubCell"/>
</dbReference>
<dbReference type="InterPro" id="IPR017441">
    <property type="entry name" value="Protein_kinase_ATP_BS"/>
</dbReference>
<feature type="binding site" evidence="13">
    <location>
        <position position="257"/>
    </location>
    <ligand>
        <name>ATP</name>
        <dbReference type="ChEBI" id="CHEBI:30616"/>
    </ligand>
</feature>
<evidence type="ECO:0000256" key="1">
    <source>
        <dbReference type="ARBA" id="ARBA00004162"/>
    </source>
</evidence>
<keyword evidence="9 16" id="KW-1133">Transmembrane helix</keyword>
<dbReference type="InterPro" id="IPR008271">
    <property type="entry name" value="Ser/Thr_kinase_AS"/>
</dbReference>
<evidence type="ECO:0000313" key="19">
    <source>
        <dbReference type="Proteomes" id="UP000092600"/>
    </source>
</evidence>
<organism evidence="18 19">
    <name type="scientific">Ananas comosus</name>
    <name type="common">Pineapple</name>
    <name type="synonym">Ananas ananas</name>
    <dbReference type="NCBI Taxonomy" id="4615"/>
    <lineage>
        <taxon>Eukaryota</taxon>
        <taxon>Viridiplantae</taxon>
        <taxon>Streptophyta</taxon>
        <taxon>Embryophyta</taxon>
        <taxon>Tracheophyta</taxon>
        <taxon>Spermatophyta</taxon>
        <taxon>Magnoliopsida</taxon>
        <taxon>Liliopsida</taxon>
        <taxon>Poales</taxon>
        <taxon>Bromeliaceae</taxon>
        <taxon>Bromelioideae</taxon>
        <taxon>Ananas</taxon>
    </lineage>
</organism>
<evidence type="ECO:0000256" key="14">
    <source>
        <dbReference type="RuleBase" id="RU000304"/>
    </source>
</evidence>
<evidence type="ECO:0000256" key="6">
    <source>
        <dbReference type="ARBA" id="ARBA00022741"/>
    </source>
</evidence>
<keyword evidence="5 16" id="KW-0812">Transmembrane</keyword>
<proteinExistence type="inferred from homology"/>
<dbReference type="Gene3D" id="1.10.510.10">
    <property type="entry name" value="Transferase(Phosphotransferase) domain 1"/>
    <property type="match status" value="1"/>
</dbReference>
<evidence type="ECO:0000256" key="15">
    <source>
        <dbReference type="SAM" id="MobiDB-lite"/>
    </source>
</evidence>
<comment type="similarity">
    <text evidence="14">Belongs to the protein kinase superfamily.</text>
</comment>
<dbReference type="EC" id="2.7.11.1" evidence="2"/>
<keyword evidence="6 13" id="KW-0547">Nucleotide-binding</keyword>
<evidence type="ECO:0000256" key="4">
    <source>
        <dbReference type="ARBA" id="ARBA00022679"/>
    </source>
</evidence>
<dbReference type="InterPro" id="IPR011009">
    <property type="entry name" value="Kinase-like_dom_sf"/>
</dbReference>
<evidence type="ECO:0000256" key="7">
    <source>
        <dbReference type="ARBA" id="ARBA00022777"/>
    </source>
</evidence>
<comment type="subcellular location">
    <subcellularLocation>
        <location evidence="1">Cell membrane</location>
        <topology evidence="1">Single-pass membrane protein</topology>
    </subcellularLocation>
</comment>
<feature type="transmembrane region" description="Helical" evidence="16">
    <location>
        <begin position="31"/>
        <end position="54"/>
    </location>
</feature>
<dbReference type="Gene3D" id="3.30.200.20">
    <property type="entry name" value="Phosphorylase Kinase, domain 1"/>
    <property type="match status" value="1"/>
</dbReference>
<keyword evidence="8 13" id="KW-0067">ATP-binding</keyword>
<comment type="caution">
    <text evidence="18">The sequence shown here is derived from an EMBL/GenBank/DDBJ whole genome shotgun (WGS) entry which is preliminary data.</text>
</comment>
<dbReference type="InterPro" id="IPR000719">
    <property type="entry name" value="Prot_kinase_dom"/>
</dbReference>
<evidence type="ECO:0000259" key="17">
    <source>
        <dbReference type="PROSITE" id="PS50011"/>
    </source>
</evidence>
<dbReference type="InterPro" id="IPR047117">
    <property type="entry name" value="PERK1-13-like"/>
</dbReference>
<evidence type="ECO:0000256" key="12">
    <source>
        <dbReference type="ARBA" id="ARBA00048679"/>
    </source>
</evidence>
<dbReference type="Proteomes" id="UP000092600">
    <property type="component" value="Unassembled WGS sequence"/>
</dbReference>
<feature type="transmembrane region" description="Helical" evidence="16">
    <location>
        <begin position="7"/>
        <end position="25"/>
    </location>
</feature>
<dbReference type="EMBL" id="LSRQ01002882">
    <property type="protein sequence ID" value="OAY73058.1"/>
    <property type="molecule type" value="Genomic_DNA"/>
</dbReference>